<feature type="compositionally biased region" description="Basic and acidic residues" evidence="1">
    <location>
        <begin position="545"/>
        <end position="555"/>
    </location>
</feature>
<sequence length="555" mass="61782">MQLTGREASPTNMRENVIFNSLSLDGTSGKVRATVDERMLCIESKTGHALDIRINSISRVHHHHTKLIPFGFALIGFGLVWIGTRILSHQTFKIISVTLGASLILGWLLTRKPTITIDTEAGDCHALTGNDAALLRLNTILLRLQQGFTISEAQEGLEILDRDSAYPRSSLLEKETVPVAAVEIQAPESIATFLEAELGDFMFSTEQTPSEPIIPTSIPVEQNIEPNQAEVPALPSWLDNPRPVNQNISSDKLIQRGIENVRDRRNHQEPHPMSMFNQIEQPKTIDHRTEPLTYVPPNSLPSESSYIQNGEAGRSVLPEPLPNFFSKEGYHAPQQDVFTQQPTTEYDVFTSPDSILGHVDEFGEEIESLVANARRNTDTTSLSNNDTVQNKDSIQQKFPRLRSKNSQINSRLKPKKRPENNETGSLFRNIMIPAANRVANSVKEATSNISNKLLSGKGVQETSTSAEELRSRSSEAHEREVEELYRNLAVSNGGSLPDEKVREMKEIALRRKAISEQVEQEKVEIFDDIGFGDLIDSDSNNPSAKGKEGLQRIDS</sequence>
<feature type="compositionally biased region" description="Low complexity" evidence="1">
    <location>
        <begin position="378"/>
        <end position="387"/>
    </location>
</feature>
<accession>A0A1B1TFB1</accession>
<keyword evidence="2" id="KW-1133">Transmembrane helix</keyword>
<dbReference type="AlphaFoldDB" id="A0A1B1TFB1"/>
<name>A0A1B1TFB1_9ARCH</name>
<feature type="transmembrane region" description="Helical" evidence="2">
    <location>
        <begin position="67"/>
        <end position="84"/>
    </location>
</feature>
<dbReference type="EMBL" id="KP211912">
    <property type="protein sequence ID" value="ANV80942.1"/>
    <property type="molecule type" value="Genomic_DNA"/>
</dbReference>
<evidence type="ECO:0000256" key="2">
    <source>
        <dbReference type="SAM" id="Phobius"/>
    </source>
</evidence>
<keyword evidence="2" id="KW-0472">Membrane</keyword>
<reference evidence="3" key="2">
    <citation type="journal article" date="2015" name="ISME J.">
        <title>A new class of marine Euryarchaeota group II from the Mediterranean deep chlorophyll maximum.</title>
        <authorList>
            <person name="Martin-Cuadrado A.B."/>
            <person name="Garcia-Heredia I."/>
            <person name="Molto A.G."/>
            <person name="Lopez-Ubeda R."/>
            <person name="Kimes N."/>
            <person name="Lopez-Garcia P."/>
            <person name="Moreira D."/>
            <person name="Rodriguez-Valera F."/>
        </authorList>
    </citation>
    <scope>NUCLEOTIDE SEQUENCE</scope>
</reference>
<feature type="region of interest" description="Disordered" evidence="1">
    <location>
        <begin position="453"/>
        <end position="479"/>
    </location>
</feature>
<organism evidence="3">
    <name type="scientific">uncultured Poseidoniia archaeon</name>
    <dbReference type="NCBI Taxonomy" id="1697135"/>
    <lineage>
        <taxon>Archaea</taxon>
        <taxon>Methanobacteriati</taxon>
        <taxon>Thermoplasmatota</taxon>
        <taxon>Candidatus Poseidoniia</taxon>
        <taxon>environmental samples</taxon>
    </lineage>
</organism>
<feature type="region of interest" description="Disordered" evidence="1">
    <location>
        <begin position="531"/>
        <end position="555"/>
    </location>
</feature>
<reference evidence="3" key="1">
    <citation type="submission" date="2014-11" db="EMBL/GenBank/DDBJ databases">
        <authorList>
            <person name="Zhu J."/>
            <person name="Qi W."/>
            <person name="Song R."/>
        </authorList>
    </citation>
    <scope>NUCLEOTIDE SEQUENCE</scope>
</reference>
<feature type="region of interest" description="Disordered" evidence="1">
    <location>
        <begin position="377"/>
        <end position="425"/>
    </location>
</feature>
<protein>
    <submittedName>
        <fullName evidence="3">Uncharacterized protein</fullName>
    </submittedName>
</protein>
<evidence type="ECO:0000313" key="3">
    <source>
        <dbReference type="EMBL" id="ANV80942.1"/>
    </source>
</evidence>
<proteinExistence type="predicted"/>
<evidence type="ECO:0000256" key="1">
    <source>
        <dbReference type="SAM" id="MobiDB-lite"/>
    </source>
</evidence>
<keyword evidence="2" id="KW-0812">Transmembrane</keyword>
<feature type="compositionally biased region" description="Basic and acidic residues" evidence="1">
    <location>
        <begin position="467"/>
        <end position="479"/>
    </location>
</feature>